<sequence length="473" mass="53626">MKVLWQQILGILLVLLIALGISAYRVSSYMQNQIFLSRQTQLINYGQNIISNNFTRDDLERASLLLASENIEIQVYLSDGRIIYPTYDQRYNSNLSQENLESIRNGSILGLSSTQRYVETGEVVEMATVFLPITYTGGEFPAGFVSLGAPLEQLNEQVQSMQENIMVAMGIASVFGILLGVISALFQTRKIKRLQNATRQISQGNYDIEIDTRGRDELGDLARDFQEMAVSLDESQKEIKRQENLRRQFMMDAAHEMRTPLTTMSGLLEGLMNDMIPENQRERSLELINKETQRLTRLVNENLDYEKIRSNEIVLKPQKIEVKKLLIQIQQQLQSKANEKNNTIQIEAADNLVIWADNDRIVQILINLVTNAIQFTDNGTIIMRGKQLDQAVQIEVIDNGIGIDQDQLKSIWERFYKVDISRKNTKFGESGIGLAVVQSLVEAHNGTITVESELGKGSVFKIELPLPPEEPNK</sequence>
<feature type="transmembrane region" description="Helical" evidence="15">
    <location>
        <begin position="165"/>
        <end position="186"/>
    </location>
</feature>
<evidence type="ECO:0000256" key="4">
    <source>
        <dbReference type="ARBA" id="ARBA00022475"/>
    </source>
</evidence>
<dbReference type="SMART" id="SM00304">
    <property type="entry name" value="HAMP"/>
    <property type="match status" value="1"/>
</dbReference>
<dbReference type="PANTHER" id="PTHR45528:SF1">
    <property type="entry name" value="SENSOR HISTIDINE KINASE CPXA"/>
    <property type="match status" value="1"/>
</dbReference>
<dbReference type="EMBL" id="CP102453">
    <property type="protein sequence ID" value="UUX32913.1"/>
    <property type="molecule type" value="Genomic_DNA"/>
</dbReference>
<evidence type="ECO:0000313" key="19">
    <source>
        <dbReference type="Proteomes" id="UP001315967"/>
    </source>
</evidence>
<dbReference type="SUPFAM" id="SSF47384">
    <property type="entry name" value="Homodimeric domain of signal transducing histidine kinase"/>
    <property type="match status" value="1"/>
</dbReference>
<dbReference type="RefSeq" id="WP_313792416.1">
    <property type="nucleotide sequence ID" value="NZ_CP102453.1"/>
</dbReference>
<dbReference type="Gene3D" id="1.10.287.130">
    <property type="match status" value="1"/>
</dbReference>
<evidence type="ECO:0000256" key="14">
    <source>
        <dbReference type="SAM" id="Coils"/>
    </source>
</evidence>
<feature type="domain" description="HAMP" evidence="17">
    <location>
        <begin position="185"/>
        <end position="237"/>
    </location>
</feature>
<reference evidence="18 19" key="1">
    <citation type="submission" date="2022-08" db="EMBL/GenBank/DDBJ databases">
        <title>Aerococcaceae sp. nov isolated from spoiled eye mask.</title>
        <authorList>
            <person name="Zhou G."/>
            <person name="Xie X.-B."/>
            <person name="Shi Q.-S."/>
            <person name="Wang Y.-S."/>
            <person name="Wen X."/>
            <person name="Peng H."/>
            <person name="Yang X.-J."/>
            <person name="Tao H.-B."/>
            <person name="Huang X.-M."/>
        </authorList>
    </citation>
    <scope>NUCLEOTIDE SEQUENCE [LARGE SCALE GENOMIC DNA]</scope>
    <source>
        <strain evidence="19">DM20194951</strain>
    </source>
</reference>
<dbReference type="InterPro" id="IPR003660">
    <property type="entry name" value="HAMP_dom"/>
</dbReference>
<evidence type="ECO:0000256" key="10">
    <source>
        <dbReference type="ARBA" id="ARBA00022840"/>
    </source>
</evidence>
<keyword evidence="5" id="KW-0597">Phosphoprotein</keyword>
<evidence type="ECO:0000259" key="16">
    <source>
        <dbReference type="PROSITE" id="PS50109"/>
    </source>
</evidence>
<dbReference type="SMART" id="SM00388">
    <property type="entry name" value="HisKA"/>
    <property type="match status" value="1"/>
</dbReference>
<dbReference type="SUPFAM" id="SSF55874">
    <property type="entry name" value="ATPase domain of HSP90 chaperone/DNA topoisomerase II/histidine kinase"/>
    <property type="match status" value="1"/>
</dbReference>
<dbReference type="SMART" id="SM00387">
    <property type="entry name" value="HATPase_c"/>
    <property type="match status" value="1"/>
</dbReference>
<evidence type="ECO:0000256" key="9">
    <source>
        <dbReference type="ARBA" id="ARBA00022777"/>
    </source>
</evidence>
<dbReference type="InterPro" id="IPR003594">
    <property type="entry name" value="HATPase_dom"/>
</dbReference>
<evidence type="ECO:0000256" key="15">
    <source>
        <dbReference type="SAM" id="Phobius"/>
    </source>
</evidence>
<keyword evidence="19" id="KW-1185">Reference proteome</keyword>
<protein>
    <recommendedName>
        <fullName evidence="3">histidine kinase</fullName>
        <ecNumber evidence="3">2.7.13.3</ecNumber>
    </recommendedName>
</protein>
<evidence type="ECO:0000256" key="2">
    <source>
        <dbReference type="ARBA" id="ARBA00004651"/>
    </source>
</evidence>
<dbReference type="PROSITE" id="PS50885">
    <property type="entry name" value="HAMP"/>
    <property type="match status" value="1"/>
</dbReference>
<gene>
    <name evidence="18" type="ORF">NRE15_08265</name>
</gene>
<keyword evidence="14" id="KW-0175">Coiled coil</keyword>
<evidence type="ECO:0000256" key="3">
    <source>
        <dbReference type="ARBA" id="ARBA00012438"/>
    </source>
</evidence>
<dbReference type="GO" id="GO:0016301">
    <property type="term" value="F:kinase activity"/>
    <property type="evidence" value="ECO:0007669"/>
    <property type="project" value="UniProtKB-KW"/>
</dbReference>
<evidence type="ECO:0000256" key="6">
    <source>
        <dbReference type="ARBA" id="ARBA00022679"/>
    </source>
</evidence>
<dbReference type="EC" id="2.7.13.3" evidence="3"/>
<dbReference type="Proteomes" id="UP001315967">
    <property type="component" value="Chromosome"/>
</dbReference>
<keyword evidence="11 15" id="KW-1133">Transmembrane helix</keyword>
<evidence type="ECO:0000256" key="7">
    <source>
        <dbReference type="ARBA" id="ARBA00022692"/>
    </source>
</evidence>
<feature type="coiled-coil region" evidence="14">
    <location>
        <begin position="225"/>
        <end position="252"/>
    </location>
</feature>
<evidence type="ECO:0000256" key="8">
    <source>
        <dbReference type="ARBA" id="ARBA00022741"/>
    </source>
</evidence>
<keyword evidence="10" id="KW-0067">ATP-binding</keyword>
<feature type="domain" description="Histidine kinase" evidence="16">
    <location>
        <begin position="252"/>
        <end position="468"/>
    </location>
</feature>
<dbReference type="Gene3D" id="3.30.565.10">
    <property type="entry name" value="Histidine kinase-like ATPase, C-terminal domain"/>
    <property type="match status" value="1"/>
</dbReference>
<dbReference type="SUPFAM" id="SSF158472">
    <property type="entry name" value="HAMP domain-like"/>
    <property type="match status" value="1"/>
</dbReference>
<comment type="subcellular location">
    <subcellularLocation>
        <location evidence="2">Cell membrane</location>
        <topology evidence="2">Multi-pass membrane protein</topology>
    </subcellularLocation>
</comment>
<keyword evidence="12" id="KW-0902">Two-component regulatory system</keyword>
<dbReference type="InterPro" id="IPR036097">
    <property type="entry name" value="HisK_dim/P_sf"/>
</dbReference>
<dbReference type="InterPro" id="IPR003661">
    <property type="entry name" value="HisK_dim/P_dom"/>
</dbReference>
<dbReference type="PRINTS" id="PR00344">
    <property type="entry name" value="BCTRLSENSOR"/>
</dbReference>
<dbReference type="InterPro" id="IPR036890">
    <property type="entry name" value="HATPase_C_sf"/>
</dbReference>
<dbReference type="InterPro" id="IPR004358">
    <property type="entry name" value="Sig_transdc_His_kin-like_C"/>
</dbReference>
<dbReference type="CDD" id="cd06225">
    <property type="entry name" value="HAMP"/>
    <property type="match status" value="1"/>
</dbReference>
<evidence type="ECO:0000313" key="18">
    <source>
        <dbReference type="EMBL" id="UUX32913.1"/>
    </source>
</evidence>
<evidence type="ECO:0000256" key="5">
    <source>
        <dbReference type="ARBA" id="ARBA00022553"/>
    </source>
</evidence>
<proteinExistence type="predicted"/>
<keyword evidence="6" id="KW-0808">Transferase</keyword>
<organism evidence="18 19">
    <name type="scientific">Fundicoccus culcitae</name>
    <dbReference type="NCBI Taxonomy" id="2969821"/>
    <lineage>
        <taxon>Bacteria</taxon>
        <taxon>Bacillati</taxon>
        <taxon>Bacillota</taxon>
        <taxon>Bacilli</taxon>
        <taxon>Lactobacillales</taxon>
        <taxon>Aerococcaceae</taxon>
        <taxon>Fundicoccus</taxon>
    </lineage>
</organism>
<evidence type="ECO:0000256" key="12">
    <source>
        <dbReference type="ARBA" id="ARBA00023012"/>
    </source>
</evidence>
<evidence type="ECO:0000256" key="11">
    <source>
        <dbReference type="ARBA" id="ARBA00022989"/>
    </source>
</evidence>
<keyword evidence="4" id="KW-1003">Cell membrane</keyword>
<comment type="catalytic activity">
    <reaction evidence="1">
        <text>ATP + protein L-histidine = ADP + protein N-phospho-L-histidine.</text>
        <dbReference type="EC" id="2.7.13.3"/>
    </reaction>
</comment>
<accession>A0ABY5P391</accession>
<dbReference type="InterPro" id="IPR005467">
    <property type="entry name" value="His_kinase_dom"/>
</dbReference>
<keyword evidence="7 15" id="KW-0812">Transmembrane</keyword>
<dbReference type="CDD" id="cd00082">
    <property type="entry name" value="HisKA"/>
    <property type="match status" value="1"/>
</dbReference>
<keyword evidence="9 18" id="KW-0418">Kinase</keyword>
<evidence type="ECO:0000256" key="13">
    <source>
        <dbReference type="ARBA" id="ARBA00023136"/>
    </source>
</evidence>
<dbReference type="Pfam" id="PF00512">
    <property type="entry name" value="HisKA"/>
    <property type="match status" value="1"/>
</dbReference>
<name>A0ABY5P391_9LACT</name>
<keyword evidence="8" id="KW-0547">Nucleotide-binding</keyword>
<evidence type="ECO:0000256" key="1">
    <source>
        <dbReference type="ARBA" id="ARBA00000085"/>
    </source>
</evidence>
<dbReference type="Pfam" id="PF02518">
    <property type="entry name" value="HATPase_c"/>
    <property type="match status" value="1"/>
</dbReference>
<dbReference type="Pfam" id="PF00672">
    <property type="entry name" value="HAMP"/>
    <property type="match status" value="1"/>
</dbReference>
<keyword evidence="13 15" id="KW-0472">Membrane</keyword>
<dbReference type="PANTHER" id="PTHR45528">
    <property type="entry name" value="SENSOR HISTIDINE KINASE CPXA"/>
    <property type="match status" value="1"/>
</dbReference>
<dbReference type="Gene3D" id="6.10.340.10">
    <property type="match status" value="1"/>
</dbReference>
<evidence type="ECO:0000259" key="17">
    <source>
        <dbReference type="PROSITE" id="PS50885"/>
    </source>
</evidence>
<dbReference type="PROSITE" id="PS50109">
    <property type="entry name" value="HIS_KIN"/>
    <property type="match status" value="1"/>
</dbReference>
<dbReference type="InterPro" id="IPR050398">
    <property type="entry name" value="HssS/ArlS-like"/>
</dbReference>